<dbReference type="InterPro" id="IPR028082">
    <property type="entry name" value="Peripla_BP_I"/>
</dbReference>
<organism evidence="1 2">
    <name type="scientific">Bailinhaonella thermotolerans</name>
    <dbReference type="NCBI Taxonomy" id="1070861"/>
    <lineage>
        <taxon>Bacteria</taxon>
        <taxon>Bacillati</taxon>
        <taxon>Actinomycetota</taxon>
        <taxon>Actinomycetes</taxon>
        <taxon>Streptosporangiales</taxon>
        <taxon>Streptosporangiaceae</taxon>
        <taxon>Bailinhaonella</taxon>
    </lineage>
</organism>
<protein>
    <submittedName>
        <fullName evidence="1">Uncharacterized protein</fullName>
    </submittedName>
</protein>
<dbReference type="Gene3D" id="3.40.50.2300">
    <property type="match status" value="1"/>
</dbReference>
<accession>A0A3A4B342</accession>
<name>A0A3A4B342_9ACTN</name>
<dbReference type="EMBL" id="QZEY01000004">
    <property type="protein sequence ID" value="RJL32585.1"/>
    <property type="molecule type" value="Genomic_DNA"/>
</dbReference>
<proteinExistence type="predicted"/>
<keyword evidence="2" id="KW-1185">Reference proteome</keyword>
<sequence>MAGLVRLARARGASLVNIGHGRSPGAIAAARAFAESWQAYGGAVGAVVSWPATAASWLRQARRLTTPVPDLWVIADDAPGWSAIAPRLLETGLWDPGRTIAFSALAHPGLPTLAGDAATEGLMVTRPDGTPAVYRDDRLLPLPLP</sequence>
<gene>
    <name evidence="1" type="ORF">D5H75_13785</name>
</gene>
<evidence type="ECO:0000313" key="2">
    <source>
        <dbReference type="Proteomes" id="UP000265768"/>
    </source>
</evidence>
<dbReference type="OrthoDB" id="4549891at2"/>
<dbReference type="SUPFAM" id="SSF53822">
    <property type="entry name" value="Periplasmic binding protein-like I"/>
    <property type="match status" value="1"/>
</dbReference>
<evidence type="ECO:0000313" key="1">
    <source>
        <dbReference type="EMBL" id="RJL32585.1"/>
    </source>
</evidence>
<reference evidence="1 2" key="1">
    <citation type="submission" date="2018-09" db="EMBL/GenBank/DDBJ databases">
        <title>YIM 75507 draft genome.</title>
        <authorList>
            <person name="Tang S."/>
            <person name="Feng Y."/>
        </authorList>
    </citation>
    <scope>NUCLEOTIDE SEQUENCE [LARGE SCALE GENOMIC DNA]</scope>
    <source>
        <strain evidence="1 2">YIM 75507</strain>
    </source>
</reference>
<comment type="caution">
    <text evidence="1">The sequence shown here is derived from an EMBL/GenBank/DDBJ whole genome shotgun (WGS) entry which is preliminary data.</text>
</comment>
<dbReference type="AlphaFoldDB" id="A0A3A4B342"/>
<dbReference type="Proteomes" id="UP000265768">
    <property type="component" value="Unassembled WGS sequence"/>
</dbReference>